<dbReference type="EMBL" id="CP043404">
    <property type="protein sequence ID" value="QEK65298.1"/>
    <property type="molecule type" value="Genomic_DNA"/>
</dbReference>
<evidence type="ECO:0000313" key="5">
    <source>
        <dbReference type="EMBL" id="QEK65298.1"/>
    </source>
</evidence>
<feature type="DNA-binding region" description="H-T-H motif" evidence="3">
    <location>
        <begin position="34"/>
        <end position="53"/>
    </location>
</feature>
<sequence>MTQPKTDPRVLRTRKLIMESFMKLSSKKEFKDITIKDVTAEAMINRATFYYHFEDKYDLLDKTLSEVLSINLESIHFNHRKLDEDTIINIFKALTNFQQSLHNRCQVEYETELAPIVREQLEIIFYQLLINQYTNVGKQILKVTAVFLSWGIHGASVEWRKNSSHISSEEFIKSAVPYILSGIDFKQADS</sequence>
<dbReference type="PROSITE" id="PS50977">
    <property type="entry name" value="HTH_TETR_2"/>
    <property type="match status" value="1"/>
</dbReference>
<dbReference type="RefSeq" id="WP_034622018.1">
    <property type="nucleotide sequence ID" value="NZ_CP043404.1"/>
</dbReference>
<keyword evidence="2 3" id="KW-0238">DNA-binding</keyword>
<dbReference type="InterPro" id="IPR050624">
    <property type="entry name" value="HTH-type_Tx_Regulator"/>
</dbReference>
<organism evidence="5 6">
    <name type="scientific">Bacillus safensis</name>
    <dbReference type="NCBI Taxonomy" id="561879"/>
    <lineage>
        <taxon>Bacteria</taxon>
        <taxon>Bacillati</taxon>
        <taxon>Bacillota</taxon>
        <taxon>Bacilli</taxon>
        <taxon>Bacillales</taxon>
        <taxon>Bacillaceae</taxon>
        <taxon>Bacillus</taxon>
    </lineage>
</organism>
<dbReference type="PANTHER" id="PTHR43479">
    <property type="entry name" value="ACREF/ENVCD OPERON REPRESSOR-RELATED"/>
    <property type="match status" value="1"/>
</dbReference>
<dbReference type="GeneID" id="61770311"/>
<gene>
    <name evidence="5" type="ORF">FX981_03568</name>
</gene>
<feature type="domain" description="HTH tetR-type" evidence="4">
    <location>
        <begin position="11"/>
        <end position="71"/>
    </location>
</feature>
<dbReference type="PANTHER" id="PTHR43479:SF7">
    <property type="entry name" value="TETR-FAMILY TRANSCRIPTIONAL REGULATOR"/>
    <property type="match status" value="1"/>
</dbReference>
<dbReference type="SUPFAM" id="SSF46689">
    <property type="entry name" value="Homeodomain-like"/>
    <property type="match status" value="1"/>
</dbReference>
<protein>
    <recommendedName>
        <fullName evidence="4">HTH tetR-type domain-containing protein</fullName>
    </recommendedName>
</protein>
<evidence type="ECO:0000256" key="1">
    <source>
        <dbReference type="ARBA" id="ARBA00022491"/>
    </source>
</evidence>
<dbReference type="AlphaFoldDB" id="A0A5C0WM72"/>
<evidence type="ECO:0000259" key="4">
    <source>
        <dbReference type="PROSITE" id="PS50977"/>
    </source>
</evidence>
<dbReference type="Gene3D" id="1.10.357.10">
    <property type="entry name" value="Tetracycline Repressor, domain 2"/>
    <property type="match status" value="1"/>
</dbReference>
<evidence type="ECO:0000313" key="6">
    <source>
        <dbReference type="Proteomes" id="UP000325032"/>
    </source>
</evidence>
<name>A0A5C0WM72_BACIA</name>
<evidence type="ECO:0000256" key="3">
    <source>
        <dbReference type="PROSITE-ProRule" id="PRU00335"/>
    </source>
</evidence>
<dbReference type="InterPro" id="IPR001647">
    <property type="entry name" value="HTH_TetR"/>
</dbReference>
<keyword evidence="1" id="KW-0678">Repressor</keyword>
<keyword evidence="6" id="KW-1185">Reference proteome</keyword>
<dbReference type="Pfam" id="PF00440">
    <property type="entry name" value="TetR_N"/>
    <property type="match status" value="1"/>
</dbReference>
<reference evidence="5 6" key="1">
    <citation type="journal article" date="2018" name="Plant Biotechnol. Rep.">
        <title>Diversity and antifungal activity of endophytic bacteria associated with Panax ginseng seedlings.</title>
        <authorList>
            <person name="Park J.M."/>
            <person name="Hong C.E."/>
            <person name="Jo S.H."/>
        </authorList>
    </citation>
    <scope>NUCLEOTIDE SEQUENCE [LARGE SCALE GENOMIC DNA]</scope>
    <source>
        <strain evidence="5 6">PgKB20</strain>
    </source>
</reference>
<dbReference type="Proteomes" id="UP000325032">
    <property type="component" value="Chromosome"/>
</dbReference>
<proteinExistence type="predicted"/>
<dbReference type="InterPro" id="IPR009057">
    <property type="entry name" value="Homeodomain-like_sf"/>
</dbReference>
<accession>A0A5C0WM72</accession>
<evidence type="ECO:0000256" key="2">
    <source>
        <dbReference type="ARBA" id="ARBA00023125"/>
    </source>
</evidence>
<dbReference type="GO" id="GO:0003677">
    <property type="term" value="F:DNA binding"/>
    <property type="evidence" value="ECO:0007669"/>
    <property type="project" value="UniProtKB-UniRule"/>
</dbReference>